<organism evidence="7 8">
    <name type="scientific">Acetomicrobium mobile (strain ATCC BAA-54 / DSM 13181 / JCM 12221 / NGA)</name>
    <name type="common">Anaerobaculum mobile</name>
    <dbReference type="NCBI Taxonomy" id="891968"/>
    <lineage>
        <taxon>Bacteria</taxon>
        <taxon>Thermotogati</taxon>
        <taxon>Synergistota</taxon>
        <taxon>Synergistia</taxon>
        <taxon>Synergistales</taxon>
        <taxon>Acetomicrobiaceae</taxon>
        <taxon>Acetomicrobium</taxon>
    </lineage>
</organism>
<feature type="transmembrane region" description="Helical" evidence="5">
    <location>
        <begin position="355"/>
        <end position="378"/>
    </location>
</feature>
<accession>I4BX88</accession>
<evidence type="ECO:0000313" key="7">
    <source>
        <dbReference type="EMBL" id="AFM21895.1"/>
    </source>
</evidence>
<dbReference type="HOGENOM" id="CLU_001265_10_14_0"/>
<keyword evidence="4 5" id="KW-0472">Membrane</keyword>
<dbReference type="SUPFAM" id="SSF103473">
    <property type="entry name" value="MFS general substrate transporter"/>
    <property type="match status" value="1"/>
</dbReference>
<dbReference type="InterPro" id="IPR011701">
    <property type="entry name" value="MFS"/>
</dbReference>
<evidence type="ECO:0000256" key="3">
    <source>
        <dbReference type="ARBA" id="ARBA00022989"/>
    </source>
</evidence>
<feature type="transmembrane region" description="Helical" evidence="5">
    <location>
        <begin position="159"/>
        <end position="176"/>
    </location>
</feature>
<dbReference type="eggNOG" id="COG2814">
    <property type="taxonomic scope" value="Bacteria"/>
</dbReference>
<evidence type="ECO:0000313" key="8">
    <source>
        <dbReference type="Proteomes" id="UP000006061"/>
    </source>
</evidence>
<feature type="transmembrane region" description="Helical" evidence="5">
    <location>
        <begin position="36"/>
        <end position="57"/>
    </location>
</feature>
<proteinExistence type="predicted"/>
<feature type="transmembrane region" description="Helical" evidence="5">
    <location>
        <begin position="95"/>
        <end position="116"/>
    </location>
</feature>
<evidence type="ECO:0000256" key="2">
    <source>
        <dbReference type="ARBA" id="ARBA00022692"/>
    </source>
</evidence>
<dbReference type="PANTHER" id="PTHR23518">
    <property type="entry name" value="C-METHYLTRANSFERASE"/>
    <property type="match status" value="1"/>
</dbReference>
<dbReference type="PROSITE" id="PS50850">
    <property type="entry name" value="MFS"/>
    <property type="match status" value="1"/>
</dbReference>
<dbReference type="GO" id="GO:0022857">
    <property type="term" value="F:transmembrane transporter activity"/>
    <property type="evidence" value="ECO:0007669"/>
    <property type="project" value="InterPro"/>
</dbReference>
<dbReference type="STRING" id="891968.Anamo_1283"/>
<keyword evidence="2 5" id="KW-0812">Transmembrane</keyword>
<gene>
    <name evidence="7" type="ordered locus">Anamo_1283</name>
</gene>
<evidence type="ECO:0000256" key="1">
    <source>
        <dbReference type="ARBA" id="ARBA00004141"/>
    </source>
</evidence>
<feature type="transmembrane region" description="Helical" evidence="5">
    <location>
        <begin position="137"/>
        <end position="153"/>
    </location>
</feature>
<feature type="transmembrane region" description="Helical" evidence="5">
    <location>
        <begin position="69"/>
        <end position="89"/>
    </location>
</feature>
<name>I4BX88_ACEMN</name>
<dbReference type="Pfam" id="PF07690">
    <property type="entry name" value="MFS_1"/>
    <property type="match status" value="1"/>
</dbReference>
<feature type="transmembrane region" description="Helical" evidence="5">
    <location>
        <begin position="273"/>
        <end position="292"/>
    </location>
</feature>
<dbReference type="PRINTS" id="PR01035">
    <property type="entry name" value="TCRTETA"/>
</dbReference>
<feature type="domain" description="Major facilitator superfamily (MFS) profile" evidence="6">
    <location>
        <begin position="1"/>
        <end position="381"/>
    </location>
</feature>
<dbReference type="EMBL" id="CP003198">
    <property type="protein sequence ID" value="AFM21895.1"/>
    <property type="molecule type" value="Genomic_DNA"/>
</dbReference>
<feature type="transmembrane region" description="Helical" evidence="5">
    <location>
        <begin position="235"/>
        <end position="261"/>
    </location>
</feature>
<evidence type="ECO:0000256" key="5">
    <source>
        <dbReference type="SAM" id="Phobius"/>
    </source>
</evidence>
<dbReference type="CDD" id="cd17490">
    <property type="entry name" value="MFS_YxlH_like"/>
    <property type="match status" value="1"/>
</dbReference>
<dbReference type="KEGG" id="amo:Anamo_1283"/>
<feature type="transmembrane region" description="Helical" evidence="5">
    <location>
        <begin position="202"/>
        <end position="223"/>
    </location>
</feature>
<feature type="transmembrane region" description="Helical" evidence="5">
    <location>
        <begin position="328"/>
        <end position="349"/>
    </location>
</feature>
<dbReference type="Proteomes" id="UP000006061">
    <property type="component" value="Chromosome"/>
</dbReference>
<protein>
    <submittedName>
        <fullName evidence="7">Arabinose efflux permease family protein</fullName>
    </submittedName>
</protein>
<dbReference type="InterPro" id="IPR020846">
    <property type="entry name" value="MFS_dom"/>
</dbReference>
<dbReference type="AlphaFoldDB" id="I4BX88"/>
<reference evidence="8" key="1">
    <citation type="journal article" date="2013" name="Stand. Genomic Sci.">
        <title>Complete genome sequence of the moderate thermophile Anaerobaculum mobile type strain (NGA(T)).</title>
        <authorList>
            <person name="Mavromatis K."/>
            <person name="Stackebrandt E."/>
            <person name="Held B."/>
            <person name="Lapidus A."/>
            <person name="Nolan M."/>
            <person name="Lucas S."/>
            <person name="Hammon N."/>
            <person name="Deshpande S."/>
            <person name="Cheng J.F."/>
            <person name="Tapia R."/>
            <person name="Goodwin L.A."/>
            <person name="Pitluck S."/>
            <person name="Liolios K."/>
            <person name="Pagani I."/>
            <person name="Ivanova N."/>
            <person name="Mikhailova N."/>
            <person name="Huntemann M."/>
            <person name="Pati A."/>
            <person name="Chen A."/>
            <person name="Palaniappan K."/>
            <person name="Land M."/>
            <person name="Rohde M."/>
            <person name="Spring S."/>
            <person name="Goker M."/>
            <person name="Woyke T."/>
            <person name="Detter J.C."/>
            <person name="Bristow J."/>
            <person name="Eisen J.A."/>
            <person name="Markowitz V."/>
            <person name="Hugenholtz P."/>
            <person name="Klenk H.P."/>
            <person name="Kyrpides N.C."/>
        </authorList>
    </citation>
    <scope>NUCLEOTIDE SEQUENCE</scope>
    <source>
        <strain evidence="8">ATCC BAA-54 / DSM 13181 / NGA</strain>
    </source>
</reference>
<dbReference type="InterPro" id="IPR001958">
    <property type="entry name" value="Tet-R_TetA/multi-R_MdtG-like"/>
</dbReference>
<keyword evidence="8" id="KW-1185">Reference proteome</keyword>
<dbReference type="Gene3D" id="1.20.1250.20">
    <property type="entry name" value="MFS general substrate transporter like domains"/>
    <property type="match status" value="2"/>
</dbReference>
<comment type="subcellular location">
    <subcellularLocation>
        <location evidence="1">Membrane</location>
        <topology evidence="1">Multi-pass membrane protein</topology>
    </subcellularLocation>
</comment>
<dbReference type="InterPro" id="IPR036259">
    <property type="entry name" value="MFS_trans_sf"/>
</dbReference>
<evidence type="ECO:0000259" key="6">
    <source>
        <dbReference type="PROSITE" id="PS50850"/>
    </source>
</evidence>
<keyword evidence="3 5" id="KW-1133">Transmembrane helix</keyword>
<sequence precursor="true">MNKKAVFCIVTALFWCSLYAYVPQLGSFAKNLGASYRMIGLIAGSYGISQTLLRIPLGVASDMLGKRKIFIVIGSLVTVASAFLMFLAPSPVMLLIGRFLAGIAAATWVNFTVMYASYYEYDESPKAIGIINSVNRAGQFIAMLVGGIISFYFGMRHVFLFSAAIGALAAILSLMIEEERCVEEGQLFRVSDMLSFIKKKEVIIISVLGALSQLITYGTTLGFTPVVAFNLGATYYQLGIMSMLFVLPQILVSALAGSLLIDKLGERNTLLTGFAINTALSIVIPLVPWLWALYVVQVLNGIGMALTFPLLTGLVIQNVPGQLRNAVMGFFQAVFGLGMILGPILLGTVGDKYGLQAGFLAVGFMGFLAIMLTIYHYLSHHMSSKSLIEGGKC</sequence>
<evidence type="ECO:0000256" key="4">
    <source>
        <dbReference type="ARBA" id="ARBA00023136"/>
    </source>
</evidence>
<dbReference type="PANTHER" id="PTHR23518:SF2">
    <property type="entry name" value="MAJOR FACILITATOR SUPERFAMILY TRANSPORTER"/>
    <property type="match status" value="1"/>
</dbReference>
<feature type="transmembrane region" description="Helical" evidence="5">
    <location>
        <begin position="298"/>
        <end position="316"/>
    </location>
</feature>
<dbReference type="GO" id="GO:0016020">
    <property type="term" value="C:membrane"/>
    <property type="evidence" value="ECO:0007669"/>
    <property type="project" value="UniProtKB-SubCell"/>
</dbReference>